<keyword evidence="5" id="KW-1185">Reference proteome</keyword>
<evidence type="ECO:0000259" key="3">
    <source>
        <dbReference type="Pfam" id="PF05239"/>
    </source>
</evidence>
<feature type="region of interest" description="Disordered" evidence="1">
    <location>
        <begin position="175"/>
        <end position="199"/>
    </location>
</feature>
<dbReference type="Gene3D" id="2.30.30.240">
    <property type="entry name" value="PRC-barrel domain"/>
    <property type="match status" value="1"/>
</dbReference>
<accession>A0AAE3KI26</accession>
<keyword evidence="2" id="KW-0732">Signal</keyword>
<dbReference type="AlphaFoldDB" id="A0AAE3KI26"/>
<dbReference type="Proteomes" id="UP001205843">
    <property type="component" value="Unassembled WGS sequence"/>
</dbReference>
<evidence type="ECO:0000256" key="2">
    <source>
        <dbReference type="SAM" id="SignalP"/>
    </source>
</evidence>
<dbReference type="RefSeq" id="WP_253484480.1">
    <property type="nucleotide sequence ID" value="NZ_JALJXV010000012.1"/>
</dbReference>
<feature type="chain" id="PRO_5042038906" description="PRC-barrel domain-containing protein" evidence="2">
    <location>
        <begin position="28"/>
        <end position="199"/>
    </location>
</feature>
<dbReference type="SUPFAM" id="SSF50346">
    <property type="entry name" value="PRC-barrel domain"/>
    <property type="match status" value="1"/>
</dbReference>
<dbReference type="PANTHER" id="PTHR36505">
    <property type="entry name" value="BLR1072 PROTEIN"/>
    <property type="match status" value="1"/>
</dbReference>
<feature type="compositionally biased region" description="Polar residues" evidence="1">
    <location>
        <begin position="61"/>
        <end position="71"/>
    </location>
</feature>
<gene>
    <name evidence="4" type="ORF">J2T57_004116</name>
</gene>
<comment type="caution">
    <text evidence="4">The sequence shown here is derived from an EMBL/GenBank/DDBJ whole genome shotgun (WGS) entry which is preliminary data.</text>
</comment>
<feature type="compositionally biased region" description="Basic and acidic residues" evidence="1">
    <location>
        <begin position="29"/>
        <end position="43"/>
    </location>
</feature>
<dbReference type="InterPro" id="IPR027275">
    <property type="entry name" value="PRC-brl_dom"/>
</dbReference>
<evidence type="ECO:0000256" key="1">
    <source>
        <dbReference type="SAM" id="MobiDB-lite"/>
    </source>
</evidence>
<organism evidence="4 5">
    <name type="scientific">Natronocella acetinitrilica</name>
    <dbReference type="NCBI Taxonomy" id="414046"/>
    <lineage>
        <taxon>Bacteria</taxon>
        <taxon>Pseudomonadati</taxon>
        <taxon>Pseudomonadota</taxon>
        <taxon>Gammaproteobacteria</taxon>
        <taxon>Chromatiales</taxon>
        <taxon>Ectothiorhodospiraceae</taxon>
        <taxon>Natronocella</taxon>
    </lineage>
</organism>
<proteinExistence type="predicted"/>
<protein>
    <recommendedName>
        <fullName evidence="3">PRC-barrel domain-containing protein</fullName>
    </recommendedName>
</protein>
<reference evidence="4" key="1">
    <citation type="submission" date="2022-03" db="EMBL/GenBank/DDBJ databases">
        <title>Genomic Encyclopedia of Type Strains, Phase III (KMG-III): the genomes of soil and plant-associated and newly described type strains.</title>
        <authorList>
            <person name="Whitman W."/>
        </authorList>
    </citation>
    <scope>NUCLEOTIDE SEQUENCE</scope>
    <source>
        <strain evidence="4">ANL 6-2</strain>
    </source>
</reference>
<evidence type="ECO:0000313" key="4">
    <source>
        <dbReference type="EMBL" id="MCP1676942.1"/>
    </source>
</evidence>
<feature type="region of interest" description="Disordered" evidence="1">
    <location>
        <begin position="27"/>
        <end position="107"/>
    </location>
</feature>
<dbReference type="InterPro" id="IPR011033">
    <property type="entry name" value="PRC_barrel-like_sf"/>
</dbReference>
<evidence type="ECO:0000313" key="5">
    <source>
        <dbReference type="Proteomes" id="UP001205843"/>
    </source>
</evidence>
<feature type="compositionally biased region" description="Acidic residues" evidence="1">
    <location>
        <begin position="175"/>
        <end position="188"/>
    </location>
</feature>
<sequence>MSKLTSLALAAALTPALALGISTVTFASQDRDASEGTSQEREASQGMSGQQEGTAQDRETSQGMSRQQEGTAQDRETSRGVGQDRDTSQGMSQQQGSAGQQQLSSKPSGAFYADDIIGQNVKSRGTDEDIGEVTDIIIGQDGQVVGVIVSVGGFLGLGQKDVALPWDRLQHTMDDDESTFSVDMDQDQLENAPEYERDE</sequence>
<feature type="compositionally biased region" description="Low complexity" evidence="1">
    <location>
        <begin position="88"/>
        <end position="105"/>
    </location>
</feature>
<feature type="signal peptide" evidence="2">
    <location>
        <begin position="1"/>
        <end position="27"/>
    </location>
</feature>
<feature type="domain" description="PRC-barrel" evidence="3">
    <location>
        <begin position="110"/>
        <end position="170"/>
    </location>
</feature>
<feature type="compositionally biased region" description="Polar residues" evidence="1">
    <location>
        <begin position="45"/>
        <end position="54"/>
    </location>
</feature>
<dbReference type="PANTHER" id="PTHR36505:SF1">
    <property type="entry name" value="BLR1072 PROTEIN"/>
    <property type="match status" value="1"/>
</dbReference>
<dbReference type="EMBL" id="JALJXV010000012">
    <property type="protein sequence ID" value="MCP1676942.1"/>
    <property type="molecule type" value="Genomic_DNA"/>
</dbReference>
<feature type="compositionally biased region" description="Basic and acidic residues" evidence="1">
    <location>
        <begin position="72"/>
        <end position="87"/>
    </location>
</feature>
<dbReference type="Pfam" id="PF05239">
    <property type="entry name" value="PRC"/>
    <property type="match status" value="1"/>
</dbReference>
<name>A0AAE3KI26_9GAMM</name>